<sequence length="117" mass="12999">MLIYTYHIYAGMALVDNEEKTTPALLALLLQVPIISSPVLFYKVSTGFAASAYFESQRLTGYWNIGSEYQVHLLPSFNFGIGINIFALILVILLLKARKGFKSTQGQAKELRAEPIA</sequence>
<reference evidence="2 3" key="1">
    <citation type="submission" date="2018-01" db="EMBL/GenBank/DDBJ databases">
        <title>Whole genome sequencing of Histamine producing bacteria.</title>
        <authorList>
            <person name="Butler K."/>
        </authorList>
    </citation>
    <scope>NUCLEOTIDE SEQUENCE [LARGE SCALE GENOMIC DNA]</scope>
    <source>
        <strain evidence="2 3">A2-1</strain>
    </source>
</reference>
<dbReference type="Proteomes" id="UP000241440">
    <property type="component" value="Unassembled WGS sequence"/>
</dbReference>
<keyword evidence="1" id="KW-1133">Transmembrane helix</keyword>
<protein>
    <submittedName>
        <fullName evidence="2">Uncharacterized protein</fullName>
    </submittedName>
</protein>
<accession>A0A855S7Q0</accession>
<organism evidence="2 3">
    <name type="scientific">Photobacterium angustum</name>
    <dbReference type="NCBI Taxonomy" id="661"/>
    <lineage>
        <taxon>Bacteria</taxon>
        <taxon>Pseudomonadati</taxon>
        <taxon>Pseudomonadota</taxon>
        <taxon>Gammaproteobacteria</taxon>
        <taxon>Vibrionales</taxon>
        <taxon>Vibrionaceae</taxon>
        <taxon>Photobacterium</taxon>
    </lineage>
</organism>
<gene>
    <name evidence="2" type="ORF">C0W41_19350</name>
</gene>
<evidence type="ECO:0000313" key="2">
    <source>
        <dbReference type="EMBL" id="PSX05034.1"/>
    </source>
</evidence>
<name>A0A855S7Q0_PHOAN</name>
<evidence type="ECO:0000256" key="1">
    <source>
        <dbReference type="SAM" id="Phobius"/>
    </source>
</evidence>
<keyword evidence="1" id="KW-0812">Transmembrane</keyword>
<proteinExistence type="predicted"/>
<evidence type="ECO:0000313" key="3">
    <source>
        <dbReference type="Proteomes" id="UP000241440"/>
    </source>
</evidence>
<comment type="caution">
    <text evidence="2">The sequence shown here is derived from an EMBL/GenBank/DDBJ whole genome shotgun (WGS) entry which is preliminary data.</text>
</comment>
<dbReference type="AlphaFoldDB" id="A0A855S7Q0"/>
<keyword evidence="1" id="KW-0472">Membrane</keyword>
<dbReference type="EMBL" id="PYOY01000014">
    <property type="protein sequence ID" value="PSX05034.1"/>
    <property type="molecule type" value="Genomic_DNA"/>
</dbReference>
<feature type="transmembrane region" description="Helical" evidence="1">
    <location>
        <begin position="77"/>
        <end position="95"/>
    </location>
</feature>